<feature type="region of interest" description="Disordered" evidence="2">
    <location>
        <begin position="70"/>
        <end position="119"/>
    </location>
</feature>
<dbReference type="RefSeq" id="XP_065459666.1">
    <property type="nucleotide sequence ID" value="XM_065603594.1"/>
</dbReference>
<feature type="compositionally biased region" description="Acidic residues" evidence="2">
    <location>
        <begin position="74"/>
        <end position="90"/>
    </location>
</feature>
<evidence type="ECO:0000256" key="1">
    <source>
        <dbReference type="PROSITE-ProRule" id="PRU00175"/>
    </source>
</evidence>
<evidence type="ECO:0000259" key="3">
    <source>
        <dbReference type="PROSITE" id="PS50089"/>
    </source>
</evidence>
<dbReference type="SUPFAM" id="SSF57850">
    <property type="entry name" value="RING/U-box"/>
    <property type="match status" value="1"/>
</dbReference>
<evidence type="ECO:0000256" key="2">
    <source>
        <dbReference type="SAM" id="MobiDB-lite"/>
    </source>
</evidence>
<dbReference type="Gene3D" id="3.30.40.10">
    <property type="entry name" value="Zinc/RING finger domain, C3HC4 (zinc finger)"/>
    <property type="match status" value="1"/>
</dbReference>
<dbReference type="GeneID" id="90644883"/>
<gene>
    <name evidence="4" type="ORF">RHO25_012813</name>
</gene>
<keyword evidence="5" id="KW-1185">Reference proteome</keyword>
<evidence type="ECO:0000313" key="5">
    <source>
        <dbReference type="Proteomes" id="UP001302367"/>
    </source>
</evidence>
<name>A0ABZ0P9J7_CERBT</name>
<dbReference type="Proteomes" id="UP001302367">
    <property type="component" value="Chromosome 9"/>
</dbReference>
<dbReference type="EMBL" id="CP134192">
    <property type="protein sequence ID" value="WPB08149.1"/>
    <property type="molecule type" value="Genomic_DNA"/>
</dbReference>
<organism evidence="4 5">
    <name type="scientific">Cercospora beticola</name>
    <name type="common">Sugarbeet leaf spot fungus</name>
    <dbReference type="NCBI Taxonomy" id="122368"/>
    <lineage>
        <taxon>Eukaryota</taxon>
        <taxon>Fungi</taxon>
        <taxon>Dikarya</taxon>
        <taxon>Ascomycota</taxon>
        <taxon>Pezizomycotina</taxon>
        <taxon>Dothideomycetes</taxon>
        <taxon>Dothideomycetidae</taxon>
        <taxon>Mycosphaerellales</taxon>
        <taxon>Mycosphaerellaceae</taxon>
        <taxon>Cercospora</taxon>
    </lineage>
</organism>
<feature type="domain" description="RING-type" evidence="3">
    <location>
        <begin position="22"/>
        <end position="63"/>
    </location>
</feature>
<dbReference type="InterPro" id="IPR013083">
    <property type="entry name" value="Znf_RING/FYVE/PHD"/>
</dbReference>
<sequence>MPTRDEFLANPGLVPQDGESQCMICHETAVEPVMTSGCECRVVYCRECILEWFRSGSGKCPTCIVQHFTIPGTEDSEDSEDDDSSDEDYDPGYTRLYDEDEEYEDDGEDESSIEDEPRHASSVEYMRWMEIASSQWASWHQS</sequence>
<feature type="compositionally biased region" description="Acidic residues" evidence="2">
    <location>
        <begin position="98"/>
        <end position="114"/>
    </location>
</feature>
<dbReference type="Pfam" id="PF13923">
    <property type="entry name" value="zf-C3HC4_2"/>
    <property type="match status" value="1"/>
</dbReference>
<evidence type="ECO:0000313" key="4">
    <source>
        <dbReference type="EMBL" id="WPB08149.1"/>
    </source>
</evidence>
<protein>
    <recommendedName>
        <fullName evidence="3">RING-type domain-containing protein</fullName>
    </recommendedName>
</protein>
<dbReference type="PROSITE" id="PS50089">
    <property type="entry name" value="ZF_RING_2"/>
    <property type="match status" value="1"/>
</dbReference>
<proteinExistence type="predicted"/>
<dbReference type="InterPro" id="IPR001841">
    <property type="entry name" value="Znf_RING"/>
</dbReference>
<reference evidence="4 5" key="1">
    <citation type="submission" date="2023-09" db="EMBL/GenBank/DDBJ databases">
        <title>Complete-Gapless Cercospora beticola genome.</title>
        <authorList>
            <person name="Wyatt N.A."/>
            <person name="Spanner R.E."/>
            <person name="Bolton M.D."/>
        </authorList>
    </citation>
    <scope>NUCLEOTIDE SEQUENCE [LARGE SCALE GENOMIC DNA]</scope>
    <source>
        <strain evidence="4">Cb09-40</strain>
    </source>
</reference>
<keyword evidence="1" id="KW-0863">Zinc-finger</keyword>
<keyword evidence="1" id="KW-0479">Metal-binding</keyword>
<keyword evidence="1" id="KW-0862">Zinc</keyword>
<accession>A0ABZ0P9J7</accession>